<dbReference type="AlphaFoldDB" id="A0A8C7X3R2"/>
<feature type="region of interest" description="Disordered" evidence="1">
    <location>
        <begin position="28"/>
        <end position="73"/>
    </location>
</feature>
<sequence length="118" mass="13781">TSSSLADFLEKEPMLSFLYKPPRGGFRCSRVSPANSDQRKRMQTNKDQLRSAKTNSDQYKRKPTQTSADHQNRSLIPNPVYISIFFHHQDLNRTFAQQFFKKRFYQLFGSRDKASGQT</sequence>
<feature type="compositionally biased region" description="Polar residues" evidence="1">
    <location>
        <begin position="64"/>
        <end position="73"/>
    </location>
</feature>
<proteinExistence type="predicted"/>
<evidence type="ECO:0000256" key="1">
    <source>
        <dbReference type="SAM" id="MobiDB-lite"/>
    </source>
</evidence>
<protein>
    <submittedName>
        <fullName evidence="2">Uncharacterized protein</fullName>
    </submittedName>
</protein>
<reference evidence="2" key="1">
    <citation type="submission" date="2025-08" db="UniProtKB">
        <authorList>
            <consortium name="Ensembl"/>
        </authorList>
    </citation>
    <scope>IDENTIFICATION</scope>
</reference>
<organism evidence="2 3">
    <name type="scientific">Oryzias sinensis</name>
    <name type="common">Chinese medaka</name>
    <dbReference type="NCBI Taxonomy" id="183150"/>
    <lineage>
        <taxon>Eukaryota</taxon>
        <taxon>Metazoa</taxon>
        <taxon>Chordata</taxon>
        <taxon>Craniata</taxon>
        <taxon>Vertebrata</taxon>
        <taxon>Euteleostomi</taxon>
        <taxon>Actinopterygii</taxon>
        <taxon>Neopterygii</taxon>
        <taxon>Teleostei</taxon>
        <taxon>Neoteleostei</taxon>
        <taxon>Acanthomorphata</taxon>
        <taxon>Ovalentaria</taxon>
        <taxon>Atherinomorphae</taxon>
        <taxon>Beloniformes</taxon>
        <taxon>Adrianichthyidae</taxon>
        <taxon>Oryziinae</taxon>
        <taxon>Oryzias</taxon>
    </lineage>
</organism>
<evidence type="ECO:0000313" key="2">
    <source>
        <dbReference type="Ensembl" id="ENSOSIP00000007518.1"/>
    </source>
</evidence>
<dbReference type="Proteomes" id="UP000694383">
    <property type="component" value="Unplaced"/>
</dbReference>
<accession>A0A8C7X3R2</accession>
<dbReference type="Ensembl" id="ENSOSIT00000008034.1">
    <property type="protein sequence ID" value="ENSOSIP00000007518.1"/>
    <property type="gene ID" value="ENSOSIG00000004978.1"/>
</dbReference>
<evidence type="ECO:0000313" key="3">
    <source>
        <dbReference type="Proteomes" id="UP000694383"/>
    </source>
</evidence>
<name>A0A8C7X3R2_9TELE</name>
<reference evidence="2" key="2">
    <citation type="submission" date="2025-09" db="UniProtKB">
        <authorList>
            <consortium name="Ensembl"/>
        </authorList>
    </citation>
    <scope>IDENTIFICATION</scope>
</reference>
<keyword evidence="3" id="KW-1185">Reference proteome</keyword>